<dbReference type="GO" id="GO:0006260">
    <property type="term" value="P:DNA replication"/>
    <property type="evidence" value="ECO:0007669"/>
    <property type="project" value="UniProtKB-KW"/>
</dbReference>
<feature type="compositionally biased region" description="Basic and acidic residues" evidence="8">
    <location>
        <begin position="243"/>
        <end position="262"/>
    </location>
</feature>
<keyword evidence="6" id="KW-0862">Zinc</keyword>
<evidence type="ECO:0000259" key="10">
    <source>
        <dbReference type="Pfam" id="PF22379"/>
    </source>
</evidence>
<accession>A0ABD0K7C8</accession>
<dbReference type="GO" id="GO:0005634">
    <property type="term" value="C:nucleus"/>
    <property type="evidence" value="ECO:0007669"/>
    <property type="project" value="UniProtKB-SubCell"/>
</dbReference>
<feature type="region of interest" description="Disordered" evidence="8">
    <location>
        <begin position="308"/>
        <end position="327"/>
    </location>
</feature>
<evidence type="ECO:0000256" key="1">
    <source>
        <dbReference type="ARBA" id="ARBA00004123"/>
    </source>
</evidence>
<evidence type="ECO:0000256" key="6">
    <source>
        <dbReference type="ARBA" id="ARBA00022833"/>
    </source>
</evidence>
<dbReference type="InterPro" id="IPR055065">
    <property type="entry name" value="OB_MCM10"/>
</dbReference>
<evidence type="ECO:0000313" key="11">
    <source>
        <dbReference type="EMBL" id="KAK7482761.1"/>
    </source>
</evidence>
<gene>
    <name evidence="11" type="ORF">BaRGS_00025927</name>
</gene>
<feature type="region of interest" description="Disordered" evidence="8">
    <location>
        <begin position="546"/>
        <end position="588"/>
    </location>
</feature>
<reference evidence="11 12" key="1">
    <citation type="journal article" date="2023" name="Sci. Data">
        <title>Genome assembly of the Korean intertidal mud-creeper Batillaria attramentaria.</title>
        <authorList>
            <person name="Patra A.K."/>
            <person name="Ho P.T."/>
            <person name="Jun S."/>
            <person name="Lee S.J."/>
            <person name="Kim Y."/>
            <person name="Won Y.J."/>
        </authorList>
    </citation>
    <scope>NUCLEOTIDE SEQUENCE [LARGE SCALE GENOMIC DNA]</scope>
    <source>
        <strain evidence="11">Wonlab-2016</strain>
    </source>
</reference>
<feature type="compositionally biased region" description="Polar residues" evidence="8">
    <location>
        <begin position="218"/>
        <end position="242"/>
    </location>
</feature>
<feature type="compositionally biased region" description="Polar residues" evidence="8">
    <location>
        <begin position="571"/>
        <end position="588"/>
    </location>
</feature>
<keyword evidence="4" id="KW-0479">Metal-binding</keyword>
<dbReference type="InterPro" id="IPR040184">
    <property type="entry name" value="Mcm10"/>
</dbReference>
<evidence type="ECO:0000259" key="9">
    <source>
        <dbReference type="Pfam" id="PF09329"/>
    </source>
</evidence>
<evidence type="ECO:0000256" key="4">
    <source>
        <dbReference type="ARBA" id="ARBA00022723"/>
    </source>
</evidence>
<evidence type="ECO:0000313" key="12">
    <source>
        <dbReference type="Proteomes" id="UP001519460"/>
    </source>
</evidence>
<dbReference type="Proteomes" id="UP001519460">
    <property type="component" value="Unassembled WGS sequence"/>
</dbReference>
<organism evidence="11 12">
    <name type="scientific">Batillaria attramentaria</name>
    <dbReference type="NCBI Taxonomy" id="370345"/>
    <lineage>
        <taxon>Eukaryota</taxon>
        <taxon>Metazoa</taxon>
        <taxon>Spiralia</taxon>
        <taxon>Lophotrochozoa</taxon>
        <taxon>Mollusca</taxon>
        <taxon>Gastropoda</taxon>
        <taxon>Caenogastropoda</taxon>
        <taxon>Sorbeoconcha</taxon>
        <taxon>Cerithioidea</taxon>
        <taxon>Batillariidae</taxon>
        <taxon>Batillaria</taxon>
    </lineage>
</organism>
<dbReference type="AlphaFoldDB" id="A0ABD0K7C8"/>
<comment type="subcellular location">
    <subcellularLocation>
        <location evidence="1">Nucleus</location>
    </subcellularLocation>
</comment>
<feature type="compositionally biased region" description="Polar residues" evidence="8">
    <location>
        <begin position="318"/>
        <end position="327"/>
    </location>
</feature>
<name>A0ABD0K7C8_9CAEN</name>
<dbReference type="Pfam" id="PF09329">
    <property type="entry name" value="zf-primase"/>
    <property type="match status" value="1"/>
</dbReference>
<proteinExistence type="inferred from homology"/>
<dbReference type="InterPro" id="IPR012340">
    <property type="entry name" value="NA-bd_OB-fold"/>
</dbReference>
<dbReference type="PANTHER" id="PTHR13454">
    <property type="entry name" value="PROTEIN MCM10 HOMOLOG"/>
    <property type="match status" value="1"/>
</dbReference>
<feature type="region of interest" description="Disordered" evidence="8">
    <location>
        <begin position="166"/>
        <end position="202"/>
    </location>
</feature>
<sequence length="588" mass="63903">MLLSGSLQCQSPSPVLQLGELTNSELKVLSDSQPVKHSYCLLVGQAGLFLILSGYDECDLETLSALLDDASDEDMADCNHDSDQACPTAENRVCENVASENGDADEADMDTLAAMLEEDSEPEDTHAVALASGGQTDVNADDIAAFFNDASDSEGEIETELPGQQFDSQRKAQNTGCEQNVQSTNKTTSSPVAGGGDEQSDPNELAMMQQRMMEIQKMLSSQGQTPQSPAAVATPSSSNKSEVTTKLDCADKSEGVKVKPDPDGDSGSAMKRHLFGDDSDSDWEDMDGEKPTLSSHGREIKDIMKRGAKERQAHVPNYSPSKLPSVTSTAAWKEKGSVLTRQASSTPDLSRAAVKSGKQTDADDKNCITEKKSNIRIINPVMSSSMLHSKMEGRRLIQLSTLHRKVNTPDVQADWVTMGVIVHKSDARKSSNGNTFCILKLSDLQDMNETVSFFLFGQVYKQLWKTDVGTVMGILNPDIMDPIEKNASEVSFTVKNPAQVMMLGQSKDLGWCIGKTKRGNKCSKFVNKKYGEYCEHHVQAAYKKTSSRRGELQGGCPGRKPKSVGDKFRGPQSSSNAYKHNGEYFQTG</sequence>
<dbReference type="Pfam" id="PF22379">
    <property type="entry name" value="OB_MCM10"/>
    <property type="match status" value="1"/>
</dbReference>
<comment type="similarity">
    <text evidence="2">Belongs to the MCM10 family.</text>
</comment>
<feature type="compositionally biased region" description="Polar residues" evidence="8">
    <location>
        <begin position="166"/>
        <end position="191"/>
    </location>
</feature>
<protein>
    <recommendedName>
        <fullName evidence="13">Zinc finger Mcm10/DnaG-type domain-containing protein</fullName>
    </recommendedName>
</protein>
<feature type="region of interest" description="Disordered" evidence="8">
    <location>
        <begin position="334"/>
        <end position="364"/>
    </location>
</feature>
<dbReference type="InterPro" id="IPR015408">
    <property type="entry name" value="Znf_Mcm10/DnaG"/>
</dbReference>
<evidence type="ECO:0000256" key="8">
    <source>
        <dbReference type="SAM" id="MobiDB-lite"/>
    </source>
</evidence>
<evidence type="ECO:0008006" key="13">
    <source>
        <dbReference type="Google" id="ProtNLM"/>
    </source>
</evidence>
<keyword evidence="3" id="KW-0235">DNA replication</keyword>
<keyword evidence="5" id="KW-0863">Zinc-finger</keyword>
<dbReference type="Gene3D" id="2.40.50.140">
    <property type="entry name" value="Nucleic acid-binding proteins"/>
    <property type="match status" value="1"/>
</dbReference>
<evidence type="ECO:0000256" key="2">
    <source>
        <dbReference type="ARBA" id="ARBA00009679"/>
    </source>
</evidence>
<evidence type="ECO:0000256" key="7">
    <source>
        <dbReference type="ARBA" id="ARBA00023242"/>
    </source>
</evidence>
<evidence type="ECO:0000256" key="3">
    <source>
        <dbReference type="ARBA" id="ARBA00022705"/>
    </source>
</evidence>
<dbReference type="GO" id="GO:0008270">
    <property type="term" value="F:zinc ion binding"/>
    <property type="evidence" value="ECO:0007669"/>
    <property type="project" value="UniProtKB-KW"/>
</dbReference>
<comment type="caution">
    <text evidence="11">The sequence shown here is derived from an EMBL/GenBank/DDBJ whole genome shotgun (WGS) entry which is preliminary data.</text>
</comment>
<feature type="region of interest" description="Disordered" evidence="8">
    <location>
        <begin position="217"/>
        <end position="299"/>
    </location>
</feature>
<feature type="domain" description="MCM10 OB-fold" evidence="10">
    <location>
        <begin position="371"/>
        <end position="501"/>
    </location>
</feature>
<feature type="compositionally biased region" description="Acidic residues" evidence="8">
    <location>
        <begin position="277"/>
        <end position="287"/>
    </location>
</feature>
<dbReference type="FunFam" id="2.40.50.140:FF:000174">
    <property type="entry name" value="DNA replication licensing factor mcm10"/>
    <property type="match status" value="1"/>
</dbReference>
<keyword evidence="7" id="KW-0539">Nucleus</keyword>
<feature type="non-terminal residue" evidence="11">
    <location>
        <position position="588"/>
    </location>
</feature>
<dbReference type="EMBL" id="JACVVK020000238">
    <property type="protein sequence ID" value="KAK7482761.1"/>
    <property type="molecule type" value="Genomic_DNA"/>
</dbReference>
<keyword evidence="12" id="KW-1185">Reference proteome</keyword>
<feature type="domain" description="Zinc finger Mcm10/DnaG-type" evidence="9">
    <location>
        <begin position="504"/>
        <end position="549"/>
    </location>
</feature>
<dbReference type="PANTHER" id="PTHR13454:SF11">
    <property type="entry name" value="PROTEIN MCM10 HOMOLOG"/>
    <property type="match status" value="1"/>
</dbReference>
<feature type="compositionally biased region" description="Polar residues" evidence="8">
    <location>
        <begin position="339"/>
        <end position="348"/>
    </location>
</feature>
<evidence type="ECO:0000256" key="5">
    <source>
        <dbReference type="ARBA" id="ARBA00022771"/>
    </source>
</evidence>